<dbReference type="EMBL" id="CASHTH010000355">
    <property type="protein sequence ID" value="CAI7999102.1"/>
    <property type="molecule type" value="Genomic_DNA"/>
</dbReference>
<dbReference type="PANTHER" id="PTHR28661">
    <property type="entry name" value="SJOEGREN SYNDROME NUCLEAR AUTOANTIGEN 1"/>
    <property type="match status" value="1"/>
</dbReference>
<gene>
    <name evidence="1" type="ORF">GBAR_LOCUS2607</name>
</gene>
<dbReference type="PANTHER" id="PTHR28661:SF1">
    <property type="entry name" value="MICROTUBULE NUCLEATION FACTOR SSNA1"/>
    <property type="match status" value="1"/>
</dbReference>
<dbReference type="Proteomes" id="UP001174909">
    <property type="component" value="Unassembled WGS sequence"/>
</dbReference>
<keyword evidence="2" id="KW-1185">Reference proteome</keyword>
<name>A0AA35R1T8_GEOBA</name>
<evidence type="ECO:0000313" key="2">
    <source>
        <dbReference type="Proteomes" id="UP001174909"/>
    </source>
</evidence>
<dbReference type="InterPro" id="IPR033362">
    <property type="entry name" value="SSNA1_fam"/>
</dbReference>
<organism evidence="1 2">
    <name type="scientific">Geodia barretti</name>
    <name type="common">Barrett's horny sponge</name>
    <dbReference type="NCBI Taxonomy" id="519541"/>
    <lineage>
        <taxon>Eukaryota</taxon>
        <taxon>Metazoa</taxon>
        <taxon>Porifera</taxon>
        <taxon>Demospongiae</taxon>
        <taxon>Heteroscleromorpha</taxon>
        <taxon>Tetractinellida</taxon>
        <taxon>Astrophorina</taxon>
        <taxon>Geodiidae</taxon>
        <taxon>Geodia</taxon>
    </lineage>
</organism>
<protein>
    <submittedName>
        <fullName evidence="1">Sjoegren syndrome nuclear autoantigen 1</fullName>
    </submittedName>
</protein>
<reference evidence="1" key="1">
    <citation type="submission" date="2023-03" db="EMBL/GenBank/DDBJ databases">
        <authorList>
            <person name="Steffen K."/>
            <person name="Cardenas P."/>
        </authorList>
    </citation>
    <scope>NUCLEOTIDE SEQUENCE</scope>
</reference>
<comment type="caution">
    <text evidence="1">The sequence shown here is derived from an EMBL/GenBank/DDBJ whole genome shotgun (WGS) entry which is preliminary data.</text>
</comment>
<accession>A0AA35R1T8</accession>
<proteinExistence type="predicted"/>
<sequence>MSQQGAQLQGYNNELIKCIEGPECEARRAPQADLAEEEEKQRVQHDLHIITERLAAINESLARKMPSGTTMTAPSQRRRALTKRFWRAPSHCSTC</sequence>
<dbReference type="GO" id="GO:0036064">
    <property type="term" value="C:ciliary basal body"/>
    <property type="evidence" value="ECO:0007669"/>
    <property type="project" value="TreeGrafter"/>
</dbReference>
<dbReference type="AlphaFoldDB" id="A0AA35R1T8"/>
<evidence type="ECO:0000313" key="1">
    <source>
        <dbReference type="EMBL" id="CAI7999102.1"/>
    </source>
</evidence>